<dbReference type="PANTHER" id="PTHR18895">
    <property type="entry name" value="HEMK METHYLTRANSFERASE"/>
    <property type="match status" value="1"/>
</dbReference>
<dbReference type="InterPro" id="IPR029063">
    <property type="entry name" value="SAM-dependent_MTases_sf"/>
</dbReference>
<proteinExistence type="predicted"/>
<dbReference type="InterPro" id="IPR004556">
    <property type="entry name" value="HemK-like"/>
</dbReference>
<evidence type="ECO:0000256" key="1">
    <source>
        <dbReference type="ARBA" id="ARBA00012771"/>
    </source>
</evidence>
<keyword evidence="8" id="KW-1185">Reference proteome</keyword>
<feature type="domain" description="Methyltransferase small" evidence="6">
    <location>
        <begin position="91"/>
        <end position="168"/>
    </location>
</feature>
<evidence type="ECO:0000256" key="5">
    <source>
        <dbReference type="ARBA" id="ARBA00048391"/>
    </source>
</evidence>
<dbReference type="GO" id="GO:0032259">
    <property type="term" value="P:methylation"/>
    <property type="evidence" value="ECO:0007669"/>
    <property type="project" value="UniProtKB-KW"/>
</dbReference>
<dbReference type="EMBL" id="CP045725">
    <property type="protein sequence ID" value="QGF24039.1"/>
    <property type="molecule type" value="Genomic_DNA"/>
</dbReference>
<dbReference type="RefSeq" id="WP_153572568.1">
    <property type="nucleotide sequence ID" value="NZ_CP045725.1"/>
</dbReference>
<sequence>MDFAPSSGLTRRLLDTLRRSGSVFPQDELAALVAAASGSSELTELVDRRADGVPVEVLVGYAWFGDLRIRVTSGVFIPRHRTEYLVERALRHLSPGDRLLDLGCGSGAVAALVAHHVGALDITAMDIDPVAVGCARINLPPPARVVLADSPAALAPERFHVIVANLPYVPTARLPYLPRDARDYEPLVALDGGWDGLDPLRRVAPHLLSRLLPDGWFLVEVGEDQTEPAAAILRGVGFAAVAVSVSNDRDTNVVEARR</sequence>
<dbReference type="NCBIfam" id="TIGR00536">
    <property type="entry name" value="hemK_fam"/>
    <property type="match status" value="1"/>
</dbReference>
<organism evidence="7 8">
    <name type="scientific">Raineyella fluvialis</name>
    <dbReference type="NCBI Taxonomy" id="2662261"/>
    <lineage>
        <taxon>Bacteria</taxon>
        <taxon>Bacillati</taxon>
        <taxon>Actinomycetota</taxon>
        <taxon>Actinomycetes</taxon>
        <taxon>Propionibacteriales</taxon>
        <taxon>Propionibacteriaceae</taxon>
        <taxon>Raineyella</taxon>
    </lineage>
</organism>
<dbReference type="CDD" id="cd02440">
    <property type="entry name" value="AdoMet_MTases"/>
    <property type="match status" value="1"/>
</dbReference>
<dbReference type="AlphaFoldDB" id="A0A5Q2FB67"/>
<comment type="catalytic activity">
    <reaction evidence="5">
        <text>L-glutaminyl-[peptide chain release factor] + S-adenosyl-L-methionine = N(5)-methyl-L-glutaminyl-[peptide chain release factor] + S-adenosyl-L-homocysteine + H(+)</text>
        <dbReference type="Rhea" id="RHEA:42896"/>
        <dbReference type="Rhea" id="RHEA-COMP:10271"/>
        <dbReference type="Rhea" id="RHEA-COMP:10272"/>
        <dbReference type="ChEBI" id="CHEBI:15378"/>
        <dbReference type="ChEBI" id="CHEBI:30011"/>
        <dbReference type="ChEBI" id="CHEBI:57856"/>
        <dbReference type="ChEBI" id="CHEBI:59789"/>
        <dbReference type="ChEBI" id="CHEBI:61891"/>
        <dbReference type="EC" id="2.1.1.297"/>
    </reaction>
</comment>
<name>A0A5Q2FB67_9ACTN</name>
<dbReference type="SUPFAM" id="SSF53335">
    <property type="entry name" value="S-adenosyl-L-methionine-dependent methyltransferases"/>
    <property type="match status" value="1"/>
</dbReference>
<dbReference type="KEGG" id="rain:Rai3103_10505"/>
<accession>A0A5Q2FB67</accession>
<dbReference type="Pfam" id="PF05175">
    <property type="entry name" value="MTS"/>
    <property type="match status" value="1"/>
</dbReference>
<keyword evidence="3 7" id="KW-0808">Transferase</keyword>
<protein>
    <recommendedName>
        <fullName evidence="1">peptide chain release factor N(5)-glutamine methyltransferase</fullName>
        <ecNumber evidence="1">2.1.1.297</ecNumber>
    </recommendedName>
</protein>
<dbReference type="GO" id="GO:0102559">
    <property type="term" value="F:peptide chain release factor N(5)-glutamine methyltransferase activity"/>
    <property type="evidence" value="ECO:0007669"/>
    <property type="project" value="UniProtKB-EC"/>
</dbReference>
<dbReference type="PANTHER" id="PTHR18895:SF74">
    <property type="entry name" value="MTRF1L RELEASE FACTOR GLUTAMINE METHYLTRANSFERASE"/>
    <property type="match status" value="1"/>
</dbReference>
<reference evidence="7 8" key="1">
    <citation type="submission" date="2019-10" db="EMBL/GenBank/DDBJ databases">
        <title>Genomic analysis of Raineyella sp. CBA3103.</title>
        <authorList>
            <person name="Roh S.W."/>
        </authorList>
    </citation>
    <scope>NUCLEOTIDE SEQUENCE [LARGE SCALE GENOMIC DNA]</scope>
    <source>
        <strain evidence="7 8">CBA3103</strain>
    </source>
</reference>
<evidence type="ECO:0000259" key="6">
    <source>
        <dbReference type="Pfam" id="PF05175"/>
    </source>
</evidence>
<dbReference type="EC" id="2.1.1.297" evidence="1"/>
<evidence type="ECO:0000256" key="2">
    <source>
        <dbReference type="ARBA" id="ARBA00022603"/>
    </source>
</evidence>
<evidence type="ECO:0000256" key="4">
    <source>
        <dbReference type="ARBA" id="ARBA00022691"/>
    </source>
</evidence>
<dbReference type="InterPro" id="IPR007848">
    <property type="entry name" value="Small_mtfrase_dom"/>
</dbReference>
<keyword evidence="4" id="KW-0949">S-adenosyl-L-methionine</keyword>
<dbReference type="InterPro" id="IPR050320">
    <property type="entry name" value="N5-glutamine_MTase"/>
</dbReference>
<evidence type="ECO:0000256" key="3">
    <source>
        <dbReference type="ARBA" id="ARBA00022679"/>
    </source>
</evidence>
<dbReference type="Proteomes" id="UP000386847">
    <property type="component" value="Chromosome"/>
</dbReference>
<dbReference type="Gene3D" id="3.40.50.150">
    <property type="entry name" value="Vaccinia Virus protein VP39"/>
    <property type="match status" value="1"/>
</dbReference>
<evidence type="ECO:0000313" key="7">
    <source>
        <dbReference type="EMBL" id="QGF24039.1"/>
    </source>
</evidence>
<gene>
    <name evidence="7" type="ORF">Rai3103_10505</name>
</gene>
<keyword evidence="2 7" id="KW-0489">Methyltransferase</keyword>
<evidence type="ECO:0000313" key="8">
    <source>
        <dbReference type="Proteomes" id="UP000386847"/>
    </source>
</evidence>